<evidence type="ECO:0000313" key="2">
    <source>
        <dbReference type="Proteomes" id="UP000006727"/>
    </source>
</evidence>
<organism evidence="1 2">
    <name type="scientific">Physcomitrium patens</name>
    <name type="common">Spreading-leaved earth moss</name>
    <name type="synonym">Physcomitrella patens</name>
    <dbReference type="NCBI Taxonomy" id="3218"/>
    <lineage>
        <taxon>Eukaryota</taxon>
        <taxon>Viridiplantae</taxon>
        <taxon>Streptophyta</taxon>
        <taxon>Embryophyta</taxon>
        <taxon>Bryophyta</taxon>
        <taxon>Bryophytina</taxon>
        <taxon>Bryopsida</taxon>
        <taxon>Funariidae</taxon>
        <taxon>Funariales</taxon>
        <taxon>Funariaceae</taxon>
        <taxon>Physcomitrium</taxon>
    </lineage>
</organism>
<dbReference type="EMBL" id="ABEU02000001">
    <property type="status" value="NOT_ANNOTATED_CDS"/>
    <property type="molecule type" value="Genomic_DNA"/>
</dbReference>
<reference evidence="1 2" key="1">
    <citation type="journal article" date="2008" name="Science">
        <title>The Physcomitrella genome reveals evolutionary insights into the conquest of land by plants.</title>
        <authorList>
            <person name="Rensing S."/>
            <person name="Lang D."/>
            <person name="Zimmer A."/>
            <person name="Terry A."/>
            <person name="Salamov A."/>
            <person name="Shapiro H."/>
            <person name="Nishiyama T."/>
            <person name="Perroud P.-F."/>
            <person name="Lindquist E."/>
            <person name="Kamisugi Y."/>
            <person name="Tanahashi T."/>
            <person name="Sakakibara K."/>
            <person name="Fujita T."/>
            <person name="Oishi K."/>
            <person name="Shin-I T."/>
            <person name="Kuroki Y."/>
            <person name="Toyoda A."/>
            <person name="Suzuki Y."/>
            <person name="Hashimoto A."/>
            <person name="Yamaguchi K."/>
            <person name="Sugano A."/>
            <person name="Kohara Y."/>
            <person name="Fujiyama A."/>
            <person name="Anterola A."/>
            <person name="Aoki S."/>
            <person name="Ashton N."/>
            <person name="Barbazuk W.B."/>
            <person name="Barker E."/>
            <person name="Bennetzen J."/>
            <person name="Bezanilla M."/>
            <person name="Blankenship R."/>
            <person name="Cho S.H."/>
            <person name="Dutcher S."/>
            <person name="Estelle M."/>
            <person name="Fawcett J.A."/>
            <person name="Gundlach H."/>
            <person name="Hanada K."/>
            <person name="Heyl A."/>
            <person name="Hicks K.A."/>
            <person name="Hugh J."/>
            <person name="Lohr M."/>
            <person name="Mayer K."/>
            <person name="Melkozernov A."/>
            <person name="Murata T."/>
            <person name="Nelson D."/>
            <person name="Pils B."/>
            <person name="Prigge M."/>
            <person name="Reiss B."/>
            <person name="Renner T."/>
            <person name="Rombauts S."/>
            <person name="Rushton P."/>
            <person name="Sanderfoot A."/>
            <person name="Schween G."/>
            <person name="Shiu S.-H."/>
            <person name="Stueber K."/>
            <person name="Theodoulou F.L."/>
            <person name="Tu H."/>
            <person name="Van de Peer Y."/>
            <person name="Verrier P.J."/>
            <person name="Waters E."/>
            <person name="Wood A."/>
            <person name="Yang L."/>
            <person name="Cove D."/>
            <person name="Cuming A."/>
            <person name="Hasebe M."/>
            <person name="Lucas S."/>
            <person name="Mishler D.B."/>
            <person name="Reski R."/>
            <person name="Grigoriev I."/>
            <person name="Quatrano R.S."/>
            <person name="Boore J.L."/>
        </authorList>
    </citation>
    <scope>NUCLEOTIDE SEQUENCE [LARGE SCALE GENOMIC DNA]</scope>
    <source>
        <strain evidence="1 2">cv. Gransden 2004</strain>
    </source>
</reference>
<dbReference type="Proteomes" id="UP000006727">
    <property type="component" value="Chromosome 1"/>
</dbReference>
<gene>
    <name evidence="1" type="primary">LOC112281446</name>
</gene>
<dbReference type="EnsemblPlants" id="Pp3c1_15810V3.3">
    <property type="protein sequence ID" value="PAC:32967681.CDS.1"/>
    <property type="gene ID" value="Pp3c1_15810"/>
</dbReference>
<dbReference type="AlphaFoldDB" id="A0A7I3ZRX4"/>
<accession>A0A7I3ZRX4</accession>
<reference evidence="1" key="3">
    <citation type="submission" date="2020-12" db="UniProtKB">
        <authorList>
            <consortium name="EnsemblPlants"/>
        </authorList>
    </citation>
    <scope>IDENTIFICATION</scope>
</reference>
<proteinExistence type="predicted"/>
<name>A0A7I3ZRX4_PHYPA</name>
<evidence type="ECO:0000313" key="1">
    <source>
        <dbReference type="EnsemblPlants" id="PAC:32967681.CDS.1"/>
    </source>
</evidence>
<keyword evidence="2" id="KW-1185">Reference proteome</keyword>
<dbReference type="Gramene" id="Pp3c1_15810V3.3">
    <property type="protein sequence ID" value="PAC:32967681.CDS.1"/>
    <property type="gene ID" value="Pp3c1_15810"/>
</dbReference>
<sequence>MDLGRAGASPGRDGCTLSSCEFGTLFMRFFMRLTCAYVKHRRLVVRRISCLSVGFMCWAARFTRHAICTDVSAMPCLE</sequence>
<protein>
    <submittedName>
        <fullName evidence="1">Uncharacterized protein</fullName>
    </submittedName>
</protein>
<reference evidence="1 2" key="2">
    <citation type="journal article" date="2018" name="Plant J.">
        <title>The Physcomitrella patens chromosome-scale assembly reveals moss genome structure and evolution.</title>
        <authorList>
            <person name="Lang D."/>
            <person name="Ullrich K.K."/>
            <person name="Murat F."/>
            <person name="Fuchs J."/>
            <person name="Jenkins J."/>
            <person name="Haas F.B."/>
            <person name="Piednoel M."/>
            <person name="Gundlach H."/>
            <person name="Van Bel M."/>
            <person name="Meyberg R."/>
            <person name="Vives C."/>
            <person name="Morata J."/>
            <person name="Symeonidi A."/>
            <person name="Hiss M."/>
            <person name="Muchero W."/>
            <person name="Kamisugi Y."/>
            <person name="Saleh O."/>
            <person name="Blanc G."/>
            <person name="Decker E.L."/>
            <person name="van Gessel N."/>
            <person name="Grimwood J."/>
            <person name="Hayes R.D."/>
            <person name="Graham S.W."/>
            <person name="Gunter L.E."/>
            <person name="McDaniel S.F."/>
            <person name="Hoernstein S.N.W."/>
            <person name="Larsson A."/>
            <person name="Li F.W."/>
            <person name="Perroud P.F."/>
            <person name="Phillips J."/>
            <person name="Ranjan P."/>
            <person name="Rokshar D.S."/>
            <person name="Rothfels C.J."/>
            <person name="Schneider L."/>
            <person name="Shu S."/>
            <person name="Stevenson D.W."/>
            <person name="Thummler F."/>
            <person name="Tillich M."/>
            <person name="Villarreal Aguilar J.C."/>
            <person name="Widiez T."/>
            <person name="Wong G.K."/>
            <person name="Wymore A."/>
            <person name="Zhang Y."/>
            <person name="Zimmer A.D."/>
            <person name="Quatrano R.S."/>
            <person name="Mayer K.F.X."/>
            <person name="Goodstein D."/>
            <person name="Casacuberta J.M."/>
            <person name="Vandepoele K."/>
            <person name="Reski R."/>
            <person name="Cuming A.C."/>
            <person name="Tuskan G.A."/>
            <person name="Maumus F."/>
            <person name="Salse J."/>
            <person name="Schmutz J."/>
            <person name="Rensing S.A."/>
        </authorList>
    </citation>
    <scope>NUCLEOTIDE SEQUENCE [LARGE SCALE GENOMIC DNA]</scope>
    <source>
        <strain evidence="1 2">cv. Gransden 2004</strain>
    </source>
</reference>